<feature type="transmembrane region" description="Helical" evidence="1">
    <location>
        <begin position="438"/>
        <end position="461"/>
    </location>
</feature>
<keyword evidence="1" id="KW-1133">Transmembrane helix</keyword>
<dbReference type="GO" id="GO:0005227">
    <property type="term" value="F:calcium-activated cation channel activity"/>
    <property type="evidence" value="ECO:0007669"/>
    <property type="project" value="InterPro"/>
</dbReference>
<dbReference type="PANTHER" id="PTHR13018">
    <property type="entry name" value="PROBABLE MEMBRANE PROTEIN DUF221-RELATED"/>
    <property type="match status" value="1"/>
</dbReference>
<dbReference type="GO" id="GO:0005886">
    <property type="term" value="C:plasma membrane"/>
    <property type="evidence" value="ECO:0007669"/>
    <property type="project" value="TreeGrafter"/>
</dbReference>
<feature type="transmembrane region" description="Helical" evidence="1">
    <location>
        <begin position="39"/>
        <end position="59"/>
    </location>
</feature>
<protein>
    <submittedName>
        <fullName evidence="2">Transmembrane domain-containing protein</fullName>
    </submittedName>
</protein>
<dbReference type="EMBL" id="GDID01003074">
    <property type="protein sequence ID" value="JAP93532.1"/>
    <property type="molecule type" value="Transcribed_RNA"/>
</dbReference>
<feature type="transmembrane region" description="Helical" evidence="1">
    <location>
        <begin position="80"/>
        <end position="99"/>
    </location>
</feature>
<organism evidence="2">
    <name type="scientific">Trepomonas sp. PC1</name>
    <dbReference type="NCBI Taxonomy" id="1076344"/>
    <lineage>
        <taxon>Eukaryota</taxon>
        <taxon>Metamonada</taxon>
        <taxon>Diplomonadida</taxon>
        <taxon>Hexamitidae</taxon>
        <taxon>Hexamitinae</taxon>
        <taxon>Trepomonas</taxon>
    </lineage>
</organism>
<dbReference type="InterPro" id="IPR045122">
    <property type="entry name" value="Csc1-like"/>
</dbReference>
<feature type="transmembrane region" description="Helical" evidence="1">
    <location>
        <begin position="482"/>
        <end position="504"/>
    </location>
</feature>
<accession>A0A146K9J2</accession>
<gene>
    <name evidence="2" type="ORF">TPC1_14159</name>
</gene>
<evidence type="ECO:0000256" key="1">
    <source>
        <dbReference type="SAM" id="Phobius"/>
    </source>
</evidence>
<feature type="non-terminal residue" evidence="2">
    <location>
        <position position="661"/>
    </location>
</feature>
<evidence type="ECO:0000313" key="2">
    <source>
        <dbReference type="EMBL" id="JAP93532.1"/>
    </source>
</evidence>
<name>A0A146K9J2_9EUKA</name>
<proteinExistence type="predicted"/>
<keyword evidence="1" id="KW-0472">Membrane</keyword>
<dbReference type="AlphaFoldDB" id="A0A146K9J2"/>
<feature type="transmembrane region" description="Helical" evidence="1">
    <location>
        <begin position="190"/>
        <end position="210"/>
    </location>
</feature>
<reference evidence="2" key="1">
    <citation type="submission" date="2015-07" db="EMBL/GenBank/DDBJ databases">
        <title>Adaptation to a free-living lifestyle via gene acquisitions in the diplomonad Trepomonas sp. PC1.</title>
        <authorList>
            <person name="Xu F."/>
            <person name="Jerlstrom-Hultqvist J."/>
            <person name="Kolisko M."/>
            <person name="Simpson A.G.B."/>
            <person name="Roger A.J."/>
            <person name="Svard S.G."/>
            <person name="Andersson J.O."/>
        </authorList>
    </citation>
    <scope>NUCLEOTIDE SEQUENCE</scope>
    <source>
        <strain evidence="2">PC1</strain>
    </source>
</reference>
<sequence length="661" mass="77671">KLSEVYPFRKWSIFTGYEKMNTQFGHDVTNFQVSMFHQFIMYLFMFIVSIPLQMAYYLSDKLPRQTFDNNWSSLFSSIPFSPFRGISWTIVLLITIIFVKMQSYERRYFQKQAQKQIGIEDYSVIVMSIPPQFSDQNLKDYFGRCVGAQNIKKYLRIKKPGLLRSKRTLYDLQKEYFDAMNEGHNLDHKGFWYFVFKVTFLVPAFQLLGFMRDSKYYKKKASKLKTQIAKQEAKQIKLMDACIITCNSIHNAHKLLQKLKGFFTGKFQGHRVRPIKATAPDDIIMENLEYFGIFGLLRKIYAYLIVVGVSSVLFILVSLCRYYIRIYQYESTTIFKEEAVYYSIFLLTIVFDCVLRPILYLLTNTERHRSFSEKETNWMLKLYTYNMLNKLSIFYSKTIMELFMPYEQQSPTKFFDIFGFTAFWRNTPGEGGQDTFSFIWTVVVGYNLLEILEYVFYHLFLRMIAKTYHDKLQAIKSLPQRYSSIYVEQLVIFTFILCFGHVQPLICLQILPYFPIRALINRVLIFRLAAPSPKTCVLVKRYEAFQYFAVVFASINVAQSYSSALNTVSGWWYLPMAMILAIIFVNIGVVDMIIKKLDPKLKTVLETDPNLYKKNKDAGGMLFEEGASGYKLIEPIVTDNQIQQMEKSTFNNIRVARDDDL</sequence>
<feature type="non-terminal residue" evidence="2">
    <location>
        <position position="1"/>
    </location>
</feature>
<feature type="transmembrane region" description="Helical" evidence="1">
    <location>
        <begin position="339"/>
        <end position="362"/>
    </location>
</feature>
<feature type="transmembrane region" description="Helical" evidence="1">
    <location>
        <begin position="300"/>
        <end position="324"/>
    </location>
</feature>
<feature type="transmembrane region" description="Helical" evidence="1">
    <location>
        <begin position="571"/>
        <end position="594"/>
    </location>
</feature>
<keyword evidence="1 2" id="KW-0812">Transmembrane</keyword>